<dbReference type="AlphaFoldDB" id="A0A9W6GLV7"/>
<keyword evidence="2" id="KW-1185">Reference proteome</keyword>
<evidence type="ECO:0008006" key="3">
    <source>
        <dbReference type="Google" id="ProtNLM"/>
    </source>
</evidence>
<dbReference type="NCBIfam" id="TIGR04040">
    <property type="entry name" value="glycyl_YjjI"/>
    <property type="match status" value="1"/>
</dbReference>
<dbReference type="Gene3D" id="3.20.70.20">
    <property type="match status" value="1"/>
</dbReference>
<accession>A0A9W6GLV7</accession>
<dbReference type="Pfam" id="PF11230">
    <property type="entry name" value="YjjI-like"/>
    <property type="match status" value="1"/>
</dbReference>
<sequence length="498" mass="56295">MEQALNIVRDRGLTQEQKIAGLARLAESTIDILKIDEETQRYRDMGIMCDLFEGNAPYRPRYIVPDYELFMQKGCEFLGLTPATNIWEATNNLLILYKHVPSITTMPVYLGNLDYLLEPYVEDEEEARLAIRLFLKHIDATITDSFCHANIGPLETKAGLIILEVMKELQLPTPNLTLKYDETTSQKLAIQSIDTALTTAKPSFANNRMFTEDFGGEYGIVSCYNGLKVGGGANTLVRMRLGRLAQDTDSVEEFMETALPHLVEKTLGYIDERSRFIIEESGFYETHFLVREGFLKKEQFTGLLGIVGLAECTNTLMKTEGRDLRFGRNREADELAMEIVKAISSMIENHRSEYAGAYFDNKHLFHSQVGIETDKNESPGCRIPVGEEPEMFEHVVQSAPFHKYFPSGIGDIFVFDRTYENNKESILDIIRGAFGAGMRFYSLYGSDCDVVRVTGYLVKRSEIEKLERGEAVLRDTTVLGKGAADHSGALSRRLRQEK</sequence>
<organism evidence="1 2">
    <name type="scientific">Propionigenium maris DSM 9537</name>
    <dbReference type="NCBI Taxonomy" id="1123000"/>
    <lineage>
        <taxon>Bacteria</taxon>
        <taxon>Fusobacteriati</taxon>
        <taxon>Fusobacteriota</taxon>
        <taxon>Fusobacteriia</taxon>
        <taxon>Fusobacteriales</taxon>
        <taxon>Fusobacteriaceae</taxon>
        <taxon>Propionigenium</taxon>
    </lineage>
</organism>
<reference evidence="1" key="1">
    <citation type="submission" date="2022-12" db="EMBL/GenBank/DDBJ databases">
        <title>Reference genome sequencing for broad-spectrum identification of bacterial and archaeal isolates by mass spectrometry.</title>
        <authorList>
            <person name="Sekiguchi Y."/>
            <person name="Tourlousse D.M."/>
        </authorList>
    </citation>
    <scope>NUCLEOTIDE SEQUENCE</scope>
    <source>
        <strain evidence="1">10succ1</strain>
    </source>
</reference>
<dbReference type="EMBL" id="BSDY01000019">
    <property type="protein sequence ID" value="GLI57489.1"/>
    <property type="molecule type" value="Genomic_DNA"/>
</dbReference>
<proteinExistence type="predicted"/>
<dbReference type="SUPFAM" id="SSF51998">
    <property type="entry name" value="PFL-like glycyl radical enzymes"/>
    <property type="match status" value="1"/>
</dbReference>
<name>A0A9W6GLV7_9FUSO</name>
<evidence type="ECO:0000313" key="2">
    <source>
        <dbReference type="Proteomes" id="UP001144471"/>
    </source>
</evidence>
<dbReference type="InterPro" id="IPR016905">
    <property type="entry name" value="Glycyl_radical_YjjI-like"/>
</dbReference>
<protein>
    <recommendedName>
        <fullName evidence="3">Glycine radical enzyme, YjjI family</fullName>
    </recommendedName>
</protein>
<gene>
    <name evidence="1" type="ORF">PM10SUCC1_30030</name>
</gene>
<dbReference type="RefSeq" id="WP_281837136.1">
    <property type="nucleotide sequence ID" value="NZ_BSDY01000019.1"/>
</dbReference>
<dbReference type="PIRSF" id="PIRSF028991">
    <property type="entry name" value="Glycl_rad_HI0521_prd"/>
    <property type="match status" value="1"/>
</dbReference>
<evidence type="ECO:0000313" key="1">
    <source>
        <dbReference type="EMBL" id="GLI57489.1"/>
    </source>
</evidence>
<dbReference type="Proteomes" id="UP001144471">
    <property type="component" value="Unassembled WGS sequence"/>
</dbReference>
<comment type="caution">
    <text evidence="1">The sequence shown here is derived from an EMBL/GenBank/DDBJ whole genome shotgun (WGS) entry which is preliminary data.</text>
</comment>